<organism evidence="3">
    <name type="scientific">Homalodisca liturata</name>
    <dbReference type="NCBI Taxonomy" id="320908"/>
    <lineage>
        <taxon>Eukaryota</taxon>
        <taxon>Metazoa</taxon>
        <taxon>Ecdysozoa</taxon>
        <taxon>Arthropoda</taxon>
        <taxon>Hexapoda</taxon>
        <taxon>Insecta</taxon>
        <taxon>Pterygota</taxon>
        <taxon>Neoptera</taxon>
        <taxon>Paraneoptera</taxon>
        <taxon>Hemiptera</taxon>
        <taxon>Auchenorrhyncha</taxon>
        <taxon>Membracoidea</taxon>
        <taxon>Cicadellidae</taxon>
        <taxon>Cicadellinae</taxon>
        <taxon>Proconiini</taxon>
        <taxon>Homalodisca</taxon>
    </lineage>
</organism>
<feature type="chain" id="PRO_5008584657" description="Secreted protein" evidence="1">
    <location>
        <begin position="21"/>
        <end position="157"/>
    </location>
</feature>
<dbReference type="EMBL" id="GECU01006630">
    <property type="protein sequence ID" value="JAT01077.1"/>
    <property type="molecule type" value="Transcribed_RNA"/>
</dbReference>
<evidence type="ECO:0000313" key="3">
    <source>
        <dbReference type="EMBL" id="JAS79797.1"/>
    </source>
</evidence>
<dbReference type="EMBL" id="GECU01027909">
    <property type="protein sequence ID" value="JAS79797.1"/>
    <property type="molecule type" value="Transcribed_RNA"/>
</dbReference>
<accession>A0A1B6HYR2</accession>
<reference evidence="3" key="1">
    <citation type="submission" date="2015-11" db="EMBL/GenBank/DDBJ databases">
        <title>De novo transcriptome assembly of four potential Pierce s Disease insect vectors from Arizona vineyards.</title>
        <authorList>
            <person name="Tassone E.E."/>
        </authorList>
    </citation>
    <scope>NUCLEOTIDE SEQUENCE</scope>
</reference>
<evidence type="ECO:0000313" key="4">
    <source>
        <dbReference type="EMBL" id="JAT01077.1"/>
    </source>
</evidence>
<proteinExistence type="predicted"/>
<evidence type="ECO:0000256" key="1">
    <source>
        <dbReference type="SAM" id="SignalP"/>
    </source>
</evidence>
<protein>
    <recommendedName>
        <fullName evidence="5">Secreted protein</fullName>
    </recommendedName>
</protein>
<sequence>MHSLLFARLMDLLWLGAMCGTRVMSGQWLFMEGLDSFYWEVCVTPHRSSRDGHSFRRASRHFKSCIVFIIRDNIARFLGSCMALSNSHATCFHCWRMSSFKFFILGRHFKLKVSTTKIEISDLIVDSFTFNAVLAITYTQYAQVKLTYTHNHKHINN</sequence>
<evidence type="ECO:0008006" key="5">
    <source>
        <dbReference type="Google" id="ProtNLM"/>
    </source>
</evidence>
<gene>
    <name evidence="3" type="ORF">g.11514</name>
    <name evidence="2" type="ORF">g.11516</name>
    <name evidence="4" type="ORF">g.11518</name>
</gene>
<feature type="signal peptide" evidence="1">
    <location>
        <begin position="1"/>
        <end position="20"/>
    </location>
</feature>
<dbReference type="EMBL" id="GECU01029306">
    <property type="protein sequence ID" value="JAS78400.1"/>
    <property type="molecule type" value="Transcribed_RNA"/>
</dbReference>
<feature type="non-terminal residue" evidence="3">
    <location>
        <position position="157"/>
    </location>
</feature>
<name>A0A1B6HYR2_9HEMI</name>
<evidence type="ECO:0000313" key="2">
    <source>
        <dbReference type="EMBL" id="JAS78400.1"/>
    </source>
</evidence>
<dbReference type="AlphaFoldDB" id="A0A1B6HYR2"/>
<keyword evidence="1" id="KW-0732">Signal</keyword>